<evidence type="ECO:0000313" key="2">
    <source>
        <dbReference type="Proteomes" id="UP000255192"/>
    </source>
</evidence>
<gene>
    <name evidence="1" type="ORF">NCTC204_04472</name>
</gene>
<proteinExistence type="predicted"/>
<name>A0A378AR80_KLEPN</name>
<evidence type="ECO:0000313" key="1">
    <source>
        <dbReference type="EMBL" id="STV18347.1"/>
    </source>
</evidence>
<organism evidence="1 2">
    <name type="scientific">Klebsiella pneumoniae</name>
    <dbReference type="NCBI Taxonomy" id="573"/>
    <lineage>
        <taxon>Bacteria</taxon>
        <taxon>Pseudomonadati</taxon>
        <taxon>Pseudomonadota</taxon>
        <taxon>Gammaproteobacteria</taxon>
        <taxon>Enterobacterales</taxon>
        <taxon>Enterobacteriaceae</taxon>
        <taxon>Klebsiella/Raoultella group</taxon>
        <taxon>Klebsiella</taxon>
        <taxon>Klebsiella pneumoniae complex</taxon>
    </lineage>
</organism>
<reference evidence="1 2" key="1">
    <citation type="submission" date="2018-06" db="EMBL/GenBank/DDBJ databases">
        <authorList>
            <consortium name="Pathogen Informatics"/>
            <person name="Doyle S."/>
        </authorList>
    </citation>
    <scope>NUCLEOTIDE SEQUENCE [LARGE SCALE GENOMIC DNA]</scope>
    <source>
        <strain evidence="1 2">NCTC204</strain>
    </source>
</reference>
<dbReference type="Proteomes" id="UP000255192">
    <property type="component" value="Unassembled WGS sequence"/>
</dbReference>
<dbReference type="EMBL" id="UGMD01000002">
    <property type="protein sequence ID" value="STV18347.1"/>
    <property type="molecule type" value="Genomic_DNA"/>
</dbReference>
<accession>A0A378AR80</accession>
<sequence length="86" mass="9830">MRAFDYCVNYYNFTYERHIAGAAQRVESYYSGEQSYKLQIVLQTVNNHKESLRLSLEALRSAFHSAPTDSDEKWAVGFSHCIGSAT</sequence>
<protein>
    <submittedName>
        <fullName evidence="1">Non-ribosomal peptide synthetase</fullName>
    </submittedName>
</protein>
<dbReference type="AlphaFoldDB" id="A0A378AR80"/>